<dbReference type="GO" id="GO:0003677">
    <property type="term" value="F:DNA binding"/>
    <property type="evidence" value="ECO:0007669"/>
    <property type="project" value="InterPro"/>
</dbReference>
<gene>
    <name evidence="3" type="ORF">FRACA_440046</name>
</gene>
<dbReference type="AlphaFoldDB" id="A0A2I2KXG7"/>
<sequence length="437" mass="47117">MRAICAVPCSVPHYADPVGHPGKPGRDSAVDEDEADATKLGRRIRQLRGRMSQDTLSRRIGFHRTRISKAENGDLPSADLCGALDEFWQTGGELQAWQARLGDRLDDREAATNRRQMFELSAAGLIAAETYRRRTRIGPDALTLAELDDAIDQHAAVFTTTPHAVLAPRVYRTWTSAEALLDTGAKARAQAKLTAIAGYSAYMLSRLAFNLGDHSSSRRFVTQASDHADQIDEPVLAASVAAMSATLAFYGGQHTAAVDAARRAPDHPYTRARLAAYEARALAALGDLDGTHAALTRMRHATVETQPRPGSSPFGAANAEWFSAGLLARFGRGREVEPIARDAVDAFDSGRAVGFEDHGHALLVLATTLLCRDQPEPAEAAALGGRTLALLTASPTHSLVSRVARLAADLAPYRAIPEVTDFREQLTATGRRALMER</sequence>
<feature type="region of interest" description="Disordered" evidence="1">
    <location>
        <begin position="14"/>
        <end position="37"/>
    </location>
</feature>
<dbReference type="PROSITE" id="PS50943">
    <property type="entry name" value="HTH_CROC1"/>
    <property type="match status" value="1"/>
</dbReference>
<accession>A0A2I2KXG7</accession>
<dbReference type="Proteomes" id="UP000234331">
    <property type="component" value="Unassembled WGS sequence"/>
</dbReference>
<name>A0A2I2KXG7_9ACTN</name>
<keyword evidence="4" id="KW-1185">Reference proteome</keyword>
<dbReference type="CDD" id="cd00093">
    <property type="entry name" value="HTH_XRE"/>
    <property type="match status" value="1"/>
</dbReference>
<dbReference type="Gene3D" id="1.10.260.40">
    <property type="entry name" value="lambda repressor-like DNA-binding domains"/>
    <property type="match status" value="1"/>
</dbReference>
<dbReference type="InterPro" id="IPR010982">
    <property type="entry name" value="Lambda_DNA-bd_dom_sf"/>
</dbReference>
<dbReference type="EMBL" id="FZMO01000379">
    <property type="protein sequence ID" value="SNQ50349.1"/>
    <property type="molecule type" value="Genomic_DNA"/>
</dbReference>
<organism evidence="3 4">
    <name type="scientific">Frankia canadensis</name>
    <dbReference type="NCBI Taxonomy" id="1836972"/>
    <lineage>
        <taxon>Bacteria</taxon>
        <taxon>Bacillati</taxon>
        <taxon>Actinomycetota</taxon>
        <taxon>Actinomycetes</taxon>
        <taxon>Frankiales</taxon>
        <taxon>Frankiaceae</taxon>
        <taxon>Frankia</taxon>
    </lineage>
</organism>
<evidence type="ECO:0000313" key="3">
    <source>
        <dbReference type="EMBL" id="SNQ50349.1"/>
    </source>
</evidence>
<evidence type="ECO:0000256" key="1">
    <source>
        <dbReference type="SAM" id="MobiDB-lite"/>
    </source>
</evidence>
<protein>
    <recommendedName>
        <fullName evidence="2">HTH cro/C1-type domain-containing protein</fullName>
    </recommendedName>
</protein>
<dbReference type="InterPro" id="IPR001387">
    <property type="entry name" value="Cro/C1-type_HTH"/>
</dbReference>
<dbReference type="SUPFAM" id="SSF47413">
    <property type="entry name" value="lambda repressor-like DNA-binding domains"/>
    <property type="match status" value="1"/>
</dbReference>
<evidence type="ECO:0000313" key="4">
    <source>
        <dbReference type="Proteomes" id="UP000234331"/>
    </source>
</evidence>
<reference evidence="3 4" key="1">
    <citation type="submission" date="2017-06" db="EMBL/GenBank/DDBJ databases">
        <authorList>
            <person name="Kim H.J."/>
            <person name="Triplett B.A."/>
        </authorList>
    </citation>
    <scope>NUCLEOTIDE SEQUENCE [LARGE SCALE GENOMIC DNA]</scope>
    <source>
        <strain evidence="3">FRACA_ARgP5</strain>
    </source>
</reference>
<evidence type="ECO:0000259" key="2">
    <source>
        <dbReference type="PROSITE" id="PS50943"/>
    </source>
</evidence>
<proteinExistence type="predicted"/>
<feature type="domain" description="HTH cro/C1-type" evidence="2">
    <location>
        <begin position="42"/>
        <end position="94"/>
    </location>
</feature>